<reference evidence="1 2" key="1">
    <citation type="submission" date="2023-10" db="EMBL/GenBank/DDBJ databases">
        <title>Roseovarius strain S88 nov., isolated from a marine algae.</title>
        <authorList>
            <person name="Lee M.W."/>
            <person name="Lee J.K."/>
            <person name="Kim J.M."/>
            <person name="Choi D.G."/>
            <person name="Baek J.H."/>
            <person name="Bayburt H."/>
            <person name="Jung J.J."/>
            <person name="Han D.M."/>
            <person name="Jeon C.O."/>
        </authorList>
    </citation>
    <scope>NUCLEOTIDE SEQUENCE [LARGE SCALE GENOMIC DNA]</scope>
    <source>
        <strain evidence="1 2">S88</strain>
    </source>
</reference>
<dbReference type="Proteomes" id="UP001364156">
    <property type="component" value="Chromosome"/>
</dbReference>
<dbReference type="EMBL" id="CP146069">
    <property type="protein sequence ID" value="WWR45406.1"/>
    <property type="molecule type" value="Genomic_DNA"/>
</dbReference>
<protein>
    <submittedName>
        <fullName evidence="1">Uncharacterized protein</fullName>
    </submittedName>
</protein>
<evidence type="ECO:0000313" key="2">
    <source>
        <dbReference type="Proteomes" id="UP001364156"/>
    </source>
</evidence>
<evidence type="ECO:0000313" key="1">
    <source>
        <dbReference type="EMBL" id="WWR45406.1"/>
    </source>
</evidence>
<proteinExistence type="predicted"/>
<keyword evidence="2" id="KW-1185">Reference proteome</keyword>
<sequence>MFKAALIGAIGFTILLVFAVRGINRRNAEFQKQLDAPKGHVSPAFLETALLQAETHLHHARAGSNVRFEMPGTGVLTLVRKRDRNFIAGYILRWEDRRAETALLKTLHTRANEQGLPSETLSHNKLEITFPDDYLRLETFIEDTCGALDHDDMHAILTWVCKGLRTQKDTPRYD</sequence>
<organism evidence="1 2">
    <name type="scientific">Roseovarius phycicola</name>
    <dbReference type="NCBI Taxonomy" id="3080976"/>
    <lineage>
        <taxon>Bacteria</taxon>
        <taxon>Pseudomonadati</taxon>
        <taxon>Pseudomonadota</taxon>
        <taxon>Alphaproteobacteria</taxon>
        <taxon>Rhodobacterales</taxon>
        <taxon>Roseobacteraceae</taxon>
        <taxon>Roseovarius</taxon>
    </lineage>
</organism>
<accession>A0ABZ2HHH1</accession>
<name>A0ABZ2HHH1_9RHOB</name>
<gene>
    <name evidence="1" type="ORF">RZ517_11395</name>
</gene>